<evidence type="ECO:0000313" key="1">
    <source>
        <dbReference type="EMBL" id="TPX34614.1"/>
    </source>
</evidence>
<dbReference type="Proteomes" id="UP000320475">
    <property type="component" value="Unassembled WGS sequence"/>
</dbReference>
<proteinExistence type="predicted"/>
<dbReference type="AlphaFoldDB" id="A0A507C9H1"/>
<gene>
    <name evidence="1" type="ORF">SeLEV6574_g08270</name>
</gene>
<dbReference type="VEuPathDB" id="FungiDB:SeMB42_g01672"/>
<protein>
    <submittedName>
        <fullName evidence="1">Uncharacterized protein</fullName>
    </submittedName>
</protein>
<evidence type="ECO:0000313" key="2">
    <source>
        <dbReference type="Proteomes" id="UP000320475"/>
    </source>
</evidence>
<name>A0A507C9H1_9FUNG</name>
<comment type="caution">
    <text evidence="1">The sequence shown here is derived from an EMBL/GenBank/DDBJ whole genome shotgun (WGS) entry which is preliminary data.</text>
</comment>
<accession>A0A507C9H1</accession>
<sequence length="85" mass="9293">MRPKLFPSLPTFLHNLQSPQQTNTATMPCKSKLDANVHRVNVNAPLNLDVVVNPVLPVTGNEIVAATAWLVMHVIALKDIVTATR</sequence>
<organism evidence="1 2">
    <name type="scientific">Synchytrium endobioticum</name>
    <dbReference type="NCBI Taxonomy" id="286115"/>
    <lineage>
        <taxon>Eukaryota</taxon>
        <taxon>Fungi</taxon>
        <taxon>Fungi incertae sedis</taxon>
        <taxon>Chytridiomycota</taxon>
        <taxon>Chytridiomycota incertae sedis</taxon>
        <taxon>Chytridiomycetes</taxon>
        <taxon>Synchytriales</taxon>
        <taxon>Synchytriaceae</taxon>
        <taxon>Synchytrium</taxon>
    </lineage>
</organism>
<dbReference type="EMBL" id="QEAM01000814">
    <property type="protein sequence ID" value="TPX34614.1"/>
    <property type="molecule type" value="Genomic_DNA"/>
</dbReference>
<reference evidence="1 2" key="1">
    <citation type="journal article" date="2019" name="Sci. Rep.">
        <title>Comparative genomics of chytrid fungi reveal insights into the obligate biotrophic and pathogenic lifestyle of Synchytrium endobioticum.</title>
        <authorList>
            <person name="van de Vossenberg B.T.L.H."/>
            <person name="Warris S."/>
            <person name="Nguyen H.D.T."/>
            <person name="van Gent-Pelzer M.P.E."/>
            <person name="Joly D.L."/>
            <person name="van de Geest H.C."/>
            <person name="Bonants P.J.M."/>
            <person name="Smith D.S."/>
            <person name="Levesque C.A."/>
            <person name="van der Lee T.A.J."/>
        </authorList>
    </citation>
    <scope>NUCLEOTIDE SEQUENCE [LARGE SCALE GENOMIC DNA]</scope>
    <source>
        <strain evidence="1 2">LEV6574</strain>
    </source>
</reference>